<dbReference type="InterPro" id="IPR050226">
    <property type="entry name" value="NagZ_Beta-hexosaminidase"/>
</dbReference>
<dbReference type="InterPro" id="IPR036962">
    <property type="entry name" value="Glyco_hydro_3_N_sf"/>
</dbReference>
<keyword evidence="8" id="KW-1185">Reference proteome</keyword>
<dbReference type="RefSeq" id="WP_257742772.1">
    <property type="nucleotide sequence ID" value="NZ_CP096115.1"/>
</dbReference>
<dbReference type="Gene3D" id="3.20.20.300">
    <property type="entry name" value="Glycoside hydrolase, family 3, N-terminal domain"/>
    <property type="match status" value="1"/>
</dbReference>
<evidence type="ECO:0000256" key="3">
    <source>
        <dbReference type="ARBA" id="ARBA00012663"/>
    </source>
</evidence>
<evidence type="ECO:0000256" key="2">
    <source>
        <dbReference type="ARBA" id="ARBA00005336"/>
    </source>
</evidence>
<dbReference type="PANTHER" id="PTHR30480">
    <property type="entry name" value="BETA-HEXOSAMINIDASE-RELATED"/>
    <property type="match status" value="1"/>
</dbReference>
<proteinExistence type="inferred from homology"/>
<dbReference type="EC" id="3.2.1.52" evidence="3"/>
<dbReference type="GO" id="GO:0005975">
    <property type="term" value="P:carbohydrate metabolic process"/>
    <property type="evidence" value="ECO:0007669"/>
    <property type="project" value="InterPro"/>
</dbReference>
<dbReference type="PROSITE" id="PS00775">
    <property type="entry name" value="GLYCOSYL_HYDROL_F3"/>
    <property type="match status" value="1"/>
</dbReference>
<feature type="domain" description="Glycoside hydrolase family 3 N-terminal" evidence="6">
    <location>
        <begin position="65"/>
        <end position="400"/>
    </location>
</feature>
<gene>
    <name evidence="7" type="ORF">L6E24_00435</name>
</gene>
<keyword evidence="5" id="KW-0326">Glycosidase</keyword>
<dbReference type="InterPro" id="IPR019800">
    <property type="entry name" value="Glyco_hydro_3_AS"/>
</dbReference>
<name>A0A9E7PM09_9EURY</name>
<dbReference type="InterPro" id="IPR001764">
    <property type="entry name" value="Glyco_hydro_3_N"/>
</dbReference>
<dbReference type="PANTHER" id="PTHR30480:SF13">
    <property type="entry name" value="BETA-HEXOSAMINIDASE"/>
    <property type="match status" value="1"/>
</dbReference>
<dbReference type="GO" id="GO:0009254">
    <property type="term" value="P:peptidoglycan turnover"/>
    <property type="evidence" value="ECO:0007669"/>
    <property type="project" value="TreeGrafter"/>
</dbReference>
<evidence type="ECO:0000313" key="8">
    <source>
        <dbReference type="Proteomes" id="UP001060368"/>
    </source>
</evidence>
<dbReference type="InterPro" id="IPR017853">
    <property type="entry name" value="GH"/>
</dbReference>
<dbReference type="Pfam" id="PF00933">
    <property type="entry name" value="Glyco_hydro_3"/>
    <property type="match status" value="1"/>
</dbReference>
<evidence type="ECO:0000256" key="5">
    <source>
        <dbReference type="ARBA" id="ARBA00023295"/>
    </source>
</evidence>
<accession>A0A9E7PM09</accession>
<dbReference type="EMBL" id="CP096115">
    <property type="protein sequence ID" value="UUX92628.1"/>
    <property type="molecule type" value="Genomic_DNA"/>
</dbReference>
<dbReference type="Proteomes" id="UP001060368">
    <property type="component" value="Chromosome"/>
</dbReference>
<evidence type="ECO:0000313" key="7">
    <source>
        <dbReference type="EMBL" id="UUX92628.1"/>
    </source>
</evidence>
<dbReference type="GO" id="GO:0004563">
    <property type="term" value="F:beta-N-acetylhexosaminidase activity"/>
    <property type="evidence" value="ECO:0007669"/>
    <property type="project" value="UniProtKB-EC"/>
</dbReference>
<evidence type="ECO:0000259" key="6">
    <source>
        <dbReference type="Pfam" id="PF00933"/>
    </source>
</evidence>
<comment type="catalytic activity">
    <reaction evidence="1">
        <text>Hydrolysis of terminal non-reducing N-acetyl-D-hexosamine residues in N-acetyl-beta-D-hexosaminides.</text>
        <dbReference type="EC" id="3.2.1.52"/>
    </reaction>
</comment>
<dbReference type="AlphaFoldDB" id="A0A9E7PM09"/>
<reference evidence="7" key="1">
    <citation type="submission" date="2022-04" db="EMBL/GenBank/DDBJ databases">
        <title>Complete genome of Methanoplanus endosymbiosus DSM 3599.</title>
        <authorList>
            <person name="Chen S.-C."/>
            <person name="You Y.-T."/>
            <person name="Zhou Y.-Z."/>
            <person name="Lai M.-C."/>
        </authorList>
    </citation>
    <scope>NUCLEOTIDE SEQUENCE</scope>
    <source>
        <strain evidence="7">DSM 3599</strain>
    </source>
</reference>
<evidence type="ECO:0000256" key="4">
    <source>
        <dbReference type="ARBA" id="ARBA00022801"/>
    </source>
</evidence>
<comment type="similarity">
    <text evidence="2">Belongs to the glycosyl hydrolase 3 family.</text>
</comment>
<keyword evidence="4 7" id="KW-0378">Hydrolase</keyword>
<dbReference type="SUPFAM" id="SSF51445">
    <property type="entry name" value="(Trans)glycosidases"/>
    <property type="match status" value="1"/>
</dbReference>
<dbReference type="GeneID" id="74306115"/>
<evidence type="ECO:0000256" key="1">
    <source>
        <dbReference type="ARBA" id="ARBA00001231"/>
    </source>
</evidence>
<dbReference type="KEGG" id="mend:L6E24_00435"/>
<protein>
    <recommendedName>
        <fullName evidence="3">beta-N-acetylhexosaminidase</fullName>
        <ecNumber evidence="3">3.2.1.52</ecNumber>
    </recommendedName>
</protein>
<organism evidence="7 8">
    <name type="scientific">Methanoplanus endosymbiosus</name>
    <dbReference type="NCBI Taxonomy" id="33865"/>
    <lineage>
        <taxon>Archaea</taxon>
        <taxon>Methanobacteriati</taxon>
        <taxon>Methanobacteriota</taxon>
        <taxon>Stenosarchaea group</taxon>
        <taxon>Methanomicrobia</taxon>
        <taxon>Methanomicrobiales</taxon>
        <taxon>Methanomicrobiaceae</taxon>
        <taxon>Methanoplanus</taxon>
    </lineage>
</organism>
<sequence length="414" mass="45843">MNICNCQIILIITLTVLIAVLSAGCTASETRQEFKEAIINYSDNLPVTDDKTENNIHKTKSSGATIEEKIGQMLMIGFRGYTADNDSQIADDIRKGRIGGVILFDQDVALGTDERNIRSPEQVRTLNSQFQGYAEEIPLFIAVDQEGGKICRLKEKYGFPATVSAEYLGTENNETLTRNAGKNLAGMLKKNGFNMNFAPVVDLNVNHNSPAIGRLNRSFSADPEVVTDNAGWIIEEHRKSGIITAIKHFPGHGSAMADSHLGFTDVTGTWSEEELIPYQNLIEEDLPDMIMTAHIYNRNLDPDYPATLSEKTVSGILRNKLGYEGVIITDAMDMGAITDSYGLRDALKLSINAGCDIFLFANNIVYDENIAEKSVSIVKELVEESEIPEERINESYDRIIGLKRKYLPGNYTNV</sequence>